<evidence type="ECO:0000256" key="7">
    <source>
        <dbReference type="SAM" id="Phobius"/>
    </source>
</evidence>
<protein>
    <recommendedName>
        <fullName evidence="12">Citrate transporter-like domain-containing protein</fullName>
    </recommendedName>
</protein>
<comment type="subcellular location">
    <subcellularLocation>
        <location evidence="1">Membrane</location>
        <topology evidence="1">Multi-pass membrane protein</topology>
    </subcellularLocation>
</comment>
<evidence type="ECO:0008006" key="12">
    <source>
        <dbReference type="Google" id="ProtNLM"/>
    </source>
</evidence>
<feature type="transmembrane region" description="Helical" evidence="7">
    <location>
        <begin position="1039"/>
        <end position="1061"/>
    </location>
</feature>
<keyword evidence="11" id="KW-1185">Reference proteome</keyword>
<name>A0A9W7EDL0_9STRA</name>
<evidence type="ECO:0000313" key="10">
    <source>
        <dbReference type="EMBL" id="GMH74942.1"/>
    </source>
</evidence>
<feature type="transmembrane region" description="Helical" evidence="7">
    <location>
        <begin position="1349"/>
        <end position="1370"/>
    </location>
</feature>
<feature type="compositionally biased region" description="Low complexity" evidence="6">
    <location>
        <begin position="31"/>
        <end position="43"/>
    </location>
</feature>
<feature type="compositionally biased region" description="Polar residues" evidence="6">
    <location>
        <begin position="412"/>
        <end position="432"/>
    </location>
</feature>
<dbReference type="Proteomes" id="UP001165122">
    <property type="component" value="Unassembled WGS sequence"/>
</dbReference>
<evidence type="ECO:0000259" key="8">
    <source>
        <dbReference type="Pfam" id="PF03600"/>
    </source>
</evidence>
<keyword evidence="3 7" id="KW-0812">Transmembrane</keyword>
<dbReference type="InterPro" id="IPR051475">
    <property type="entry name" value="Diverse_Ion_Transporter"/>
</dbReference>
<feature type="compositionally biased region" description="Basic and acidic residues" evidence="6">
    <location>
        <begin position="506"/>
        <end position="517"/>
    </location>
</feature>
<dbReference type="OrthoDB" id="442352at2759"/>
<evidence type="ECO:0000259" key="9">
    <source>
        <dbReference type="Pfam" id="PF07565"/>
    </source>
</evidence>
<reference evidence="11" key="1">
    <citation type="journal article" date="2023" name="Commun. Biol.">
        <title>Genome analysis of Parmales, the sister group of diatoms, reveals the evolutionary specialization of diatoms from phago-mixotrophs to photoautotrophs.</title>
        <authorList>
            <person name="Ban H."/>
            <person name="Sato S."/>
            <person name="Yoshikawa S."/>
            <person name="Yamada K."/>
            <person name="Nakamura Y."/>
            <person name="Ichinomiya M."/>
            <person name="Sato N."/>
            <person name="Blanc-Mathieu R."/>
            <person name="Endo H."/>
            <person name="Kuwata A."/>
            <person name="Ogata H."/>
        </authorList>
    </citation>
    <scope>NUCLEOTIDE SEQUENCE [LARGE SCALE GENOMIC DNA]</scope>
    <source>
        <strain evidence="11">NIES 3700</strain>
    </source>
</reference>
<feature type="transmembrane region" description="Helical" evidence="7">
    <location>
        <begin position="1232"/>
        <end position="1251"/>
    </location>
</feature>
<dbReference type="EMBL" id="BRXW01000705">
    <property type="protein sequence ID" value="GMH74942.1"/>
    <property type="molecule type" value="Genomic_DNA"/>
</dbReference>
<dbReference type="SUPFAM" id="SSF55804">
    <property type="entry name" value="Phoshotransferase/anion transport protein"/>
    <property type="match status" value="2"/>
</dbReference>
<keyword evidence="5 7" id="KW-0472">Membrane</keyword>
<dbReference type="PANTHER" id="PTHR43568">
    <property type="entry name" value="P PROTEIN"/>
    <property type="match status" value="1"/>
</dbReference>
<feature type="region of interest" description="Disordered" evidence="6">
    <location>
        <begin position="398"/>
        <end position="444"/>
    </location>
</feature>
<evidence type="ECO:0000256" key="1">
    <source>
        <dbReference type="ARBA" id="ARBA00004141"/>
    </source>
</evidence>
<feature type="domain" description="Citrate transporter-like" evidence="8">
    <location>
        <begin position="993"/>
        <end position="1356"/>
    </location>
</feature>
<feature type="compositionally biased region" description="Basic and acidic residues" evidence="6">
    <location>
        <begin position="687"/>
        <end position="701"/>
    </location>
</feature>
<feature type="transmembrane region" description="Helical" evidence="7">
    <location>
        <begin position="1206"/>
        <end position="1226"/>
    </location>
</feature>
<feature type="region of interest" description="Disordered" evidence="6">
    <location>
        <begin position="195"/>
        <end position="220"/>
    </location>
</feature>
<evidence type="ECO:0000256" key="2">
    <source>
        <dbReference type="ARBA" id="ARBA00022448"/>
    </source>
</evidence>
<feature type="region of interest" description="Disordered" evidence="6">
    <location>
        <begin position="657"/>
        <end position="723"/>
    </location>
</feature>
<proteinExistence type="predicted"/>
<sequence>MDPEKDETPPPPTPFTDGGDDVLPPVPVARSGSSEVSPSSQISEGPPPPSDVSSDKQPDEKISPSPVDQGGDKYVSLLESDESAKKVSTKTDNKHDEVEVRPSDTSIADKKVEPEVEVEETKKSPSSPKRSSVKPPDATELSVKSGQLLVSQELEDATMQLQESPVMRPSHGFAANLANVEELVTNLELNDSINRSNRHSRQQSNQNSGPGSVDGRDTPQLDHSCRYFIEMDELEWTPPPDDPNGAPEPVWVESARWRGGLEEDVEYDENGSEKFGQAHASGASMHGFFAFHQCLKKCIFLFELEADSLEEIANVVVDQLYEKKRIDEKTKPKLIQAITAHHHHAMTAERHNELMAREKRRQKEREKRMAAVARNRRGSWVQGIKQITQKLKVSSAFNSANNSRAGSRANSKPQSPAGSQGTTPRGSRTPSLNEKEFGNVMGNGEMEMGKLETGANSEDEAEKLALQAMQKMGIGEGKGTGMKRNSSFGKIASLFGGGGGDGGEEGEGRRERSESQKARRNSLTLVPTGEDEELTEVKDEAKVFLKGAGADDDEDEDNEAFDVMVGSCPFLDHQISAFVRLKNSDIIGELAEEGYRTRDLFICLGTEEQSDEAWQIGRSFAVLMSQEDFAMKIDSANSKERIIEIVDDFIDQSVIIPGQRNQQSHSERGGAGGNSGRATPGAESEGDSDHESDRESEHEANEPTGRPSNVRRRSSTTQLVEPLTMPKQRGFLAKALSFVGVTKIERATETALKVDMPQHIALQQRRRARIARERRAQLVKFQVDEEGDAAPVHQKWTGNDKRQIGGILAGALAIVLLLTTWVGPSLKDAHSGHHVHELHMHGFAGEVGGLISVDSAHPYSEYLVKGDSVAVFDLKLVAQIMAGSHRRVLTGGETTVDVKFLHDDGWGGAGAECFRFSTVKLKEDEEVEALEVFEPSYSSELCPMVSSDTAAEFFFQVSTNSNAPIGVIYQVDKLPGIAKYRTVLSAILLFFVYLCIVTDVVHRTLVAMVGAFCSLLLLATMDYHATMQTALIWMDEGTLALLFGMMIIVNLISTTGLFEWVAIRALERSGGHMSKLMVLLCIATAVLSAFLDNVTTMLLLAPVTIELCKVIEMNPIPFLISEVMFSNIGGTATMIGDPPNIIIGNMLSEYVGFVDFIVNLAPCIIVAAFPSLFFLKWYYKDEFDVSKKEFDIEALKKQYPITDTVLLAKSSIILGAVLLMFFLHPVHHVDTSWVACTGAIALMVIATPHELHHVFESVEWDTLLFFAALFVMIEAMATMGLIRSIGEGLSSIIAAAPEDDRLIVAIVVILWVSSIVSGFLDNIPYTATMVPVVRLLSENKDLNLPLKPLVWALSLGACLGGNMTLVGASANLVTAGTAEHEGHPITFKGFMAVGTPITFISVSVATVYCIIVYEVMQVGAE</sequence>
<feature type="transmembrane region" description="Helical" evidence="7">
    <location>
        <begin position="986"/>
        <end position="1019"/>
    </location>
</feature>
<keyword evidence="4 7" id="KW-1133">Transmembrane helix</keyword>
<dbReference type="GO" id="GO:0008509">
    <property type="term" value="F:monoatomic anion transmembrane transporter activity"/>
    <property type="evidence" value="ECO:0007669"/>
    <property type="project" value="InterPro"/>
</dbReference>
<gene>
    <name evidence="10" type="ORF">TrLO_g2019</name>
</gene>
<feature type="domain" description="Band 3 cytoplasmic" evidence="9">
    <location>
        <begin position="228"/>
        <end position="371"/>
    </location>
</feature>
<dbReference type="InterPro" id="IPR004680">
    <property type="entry name" value="Cit_transptr-like_dom"/>
</dbReference>
<organism evidence="10 11">
    <name type="scientific">Triparma laevis f. longispina</name>
    <dbReference type="NCBI Taxonomy" id="1714387"/>
    <lineage>
        <taxon>Eukaryota</taxon>
        <taxon>Sar</taxon>
        <taxon>Stramenopiles</taxon>
        <taxon>Ochrophyta</taxon>
        <taxon>Bolidophyceae</taxon>
        <taxon>Parmales</taxon>
        <taxon>Triparmaceae</taxon>
        <taxon>Triparma</taxon>
    </lineage>
</organism>
<dbReference type="Gene3D" id="3.40.930.10">
    <property type="entry name" value="Mannitol-specific EII, Chain A"/>
    <property type="match status" value="1"/>
</dbReference>
<dbReference type="PANTHER" id="PTHR43568:SF1">
    <property type="entry name" value="P PROTEIN"/>
    <property type="match status" value="1"/>
</dbReference>
<feature type="transmembrane region" description="Helical" evidence="7">
    <location>
        <begin position="1390"/>
        <end position="1413"/>
    </location>
</feature>
<evidence type="ECO:0000256" key="5">
    <source>
        <dbReference type="ARBA" id="ARBA00023136"/>
    </source>
</evidence>
<feature type="transmembrane region" description="Helical" evidence="7">
    <location>
        <begin position="1302"/>
        <end position="1320"/>
    </location>
</feature>
<evidence type="ECO:0000256" key="4">
    <source>
        <dbReference type="ARBA" id="ARBA00022989"/>
    </source>
</evidence>
<evidence type="ECO:0000256" key="3">
    <source>
        <dbReference type="ARBA" id="ARBA00022692"/>
    </source>
</evidence>
<dbReference type="GO" id="GO:0016020">
    <property type="term" value="C:membrane"/>
    <property type="evidence" value="ECO:0007669"/>
    <property type="project" value="UniProtKB-SubCell"/>
</dbReference>
<dbReference type="InterPro" id="IPR016152">
    <property type="entry name" value="PTrfase/Anion_transptr"/>
</dbReference>
<feature type="compositionally biased region" description="Basic and acidic residues" evidence="6">
    <location>
        <begin position="82"/>
        <end position="123"/>
    </location>
</feature>
<feature type="transmembrane region" description="Helical" evidence="7">
    <location>
        <begin position="1263"/>
        <end position="1282"/>
    </location>
</feature>
<dbReference type="Pfam" id="PF03600">
    <property type="entry name" value="CitMHS"/>
    <property type="match status" value="1"/>
</dbReference>
<dbReference type="InterPro" id="IPR013769">
    <property type="entry name" value="Band3_cytoplasmic_dom"/>
</dbReference>
<dbReference type="CDD" id="cd01116">
    <property type="entry name" value="P_permease"/>
    <property type="match status" value="1"/>
</dbReference>
<keyword evidence="2" id="KW-0813">Transport</keyword>
<feature type="transmembrane region" description="Helical" evidence="7">
    <location>
        <begin position="1156"/>
        <end position="1179"/>
    </location>
</feature>
<feature type="region of interest" description="Disordered" evidence="6">
    <location>
        <begin position="1"/>
        <end position="146"/>
    </location>
</feature>
<dbReference type="Pfam" id="PF07565">
    <property type="entry name" value="Band_3_cyto"/>
    <property type="match status" value="2"/>
</dbReference>
<evidence type="ECO:0000256" key="6">
    <source>
        <dbReference type="SAM" id="MobiDB-lite"/>
    </source>
</evidence>
<feature type="compositionally biased region" description="Basic and acidic residues" evidence="6">
    <location>
        <begin position="53"/>
        <end position="62"/>
    </location>
</feature>
<evidence type="ECO:0000313" key="11">
    <source>
        <dbReference type="Proteomes" id="UP001165122"/>
    </source>
</evidence>
<feature type="domain" description="Band 3 cytoplasmic" evidence="9">
    <location>
        <begin position="549"/>
        <end position="659"/>
    </location>
</feature>
<feature type="transmembrane region" description="Helical" evidence="7">
    <location>
        <begin position="1073"/>
        <end position="1091"/>
    </location>
</feature>
<feature type="region of interest" description="Disordered" evidence="6">
    <location>
        <begin position="494"/>
        <end position="522"/>
    </location>
</feature>
<feature type="compositionally biased region" description="Low complexity" evidence="6">
    <location>
        <begin position="124"/>
        <end position="136"/>
    </location>
</feature>
<comment type="caution">
    <text evidence="10">The sequence shown here is derived from an EMBL/GenBank/DDBJ whole genome shotgun (WGS) entry which is preliminary data.</text>
</comment>
<accession>A0A9W7EDL0</accession>
<feature type="compositionally biased region" description="Low complexity" evidence="6">
    <location>
        <begin position="398"/>
        <end position="411"/>
    </location>
</feature>